<keyword evidence="9" id="KW-1185">Reference proteome</keyword>
<sequence length="345" mass="40813">MNKKIKNIFWQTCTKYLQNTIPMKNFIEYICPLQAYIEEKTLILLSPNNYIKEKIEKNYLSIIKNVIQNISDDNYKIKIIIGSIKQIKQTKQNIEKNRKNELKNVNNFAKSAIFMTIKNPGILYNPIYIYEEKNTNKNNIINFIINNLTNSNKNVKYTIIKNDIINLENLFKNNKLLIIEEINLIKINLKSQQILQKTLELIIKNNIQLIITANENFNKLKNINKNTKKLIENGLIIKIIKNEKYTKIKKQISIDNIIKNTLAYYNMDIEKIKNKKRQKNIVLVRQIIFYLCKTLTNKTFSELSPLLGEYTNSNIMYSYKKIKILIEKDINIKNDIQNIKNNIIK</sequence>
<dbReference type="GO" id="GO:0006275">
    <property type="term" value="P:regulation of DNA replication"/>
    <property type="evidence" value="ECO:0007669"/>
    <property type="project" value="InterPro"/>
</dbReference>
<evidence type="ECO:0000256" key="3">
    <source>
        <dbReference type="ARBA" id="ARBA00022741"/>
    </source>
</evidence>
<dbReference type="InterPro" id="IPR013317">
    <property type="entry name" value="DnaA_dom"/>
</dbReference>
<keyword evidence="3" id="KW-0547">Nucleotide-binding</keyword>
<dbReference type="Gene3D" id="1.10.1750.10">
    <property type="match status" value="1"/>
</dbReference>
<keyword evidence="2" id="KW-0235">DNA replication</keyword>
<accession>A0A6J5JVE2</accession>
<name>A0A6J5JVE2_9GAMM</name>
<dbReference type="GO" id="GO:0008289">
    <property type="term" value="F:lipid binding"/>
    <property type="evidence" value="ECO:0007669"/>
    <property type="project" value="UniProtKB-KW"/>
</dbReference>
<gene>
    <name evidence="8" type="primary">dnaA</name>
    <name evidence="8" type="ORF">ESZ_00038</name>
</gene>
<dbReference type="Pfam" id="PF08299">
    <property type="entry name" value="Bac_DnaA_C"/>
    <property type="match status" value="1"/>
</dbReference>
<evidence type="ECO:0000256" key="6">
    <source>
        <dbReference type="ARBA" id="ARBA00023125"/>
    </source>
</evidence>
<dbReference type="AlphaFoldDB" id="A0A6J5JVE2"/>
<feature type="domain" description="Chromosomal replication initiator DnaA C-terminal" evidence="7">
    <location>
        <begin position="253"/>
        <end position="322"/>
    </location>
</feature>
<evidence type="ECO:0000256" key="1">
    <source>
        <dbReference type="ARBA" id="ARBA00022490"/>
    </source>
</evidence>
<dbReference type="RefSeq" id="WP_176604795.1">
    <property type="nucleotide sequence ID" value="NZ_LR794158.1"/>
</dbReference>
<dbReference type="InterPro" id="IPR013159">
    <property type="entry name" value="DnaA_C"/>
</dbReference>
<dbReference type="GO" id="GO:0005524">
    <property type="term" value="F:ATP binding"/>
    <property type="evidence" value="ECO:0007669"/>
    <property type="project" value="UniProtKB-KW"/>
</dbReference>
<dbReference type="Pfam" id="PF11638">
    <property type="entry name" value="DnaA_N"/>
    <property type="match status" value="1"/>
</dbReference>
<keyword evidence="6" id="KW-0238">DNA-binding</keyword>
<dbReference type="SUPFAM" id="SSF52540">
    <property type="entry name" value="P-loop containing nucleoside triphosphate hydrolases"/>
    <property type="match status" value="1"/>
</dbReference>
<dbReference type="InterPro" id="IPR038454">
    <property type="entry name" value="DnaA_N_sf"/>
</dbReference>
<keyword evidence="1" id="KW-0963">Cytoplasm</keyword>
<dbReference type="PANTHER" id="PTHR30050">
    <property type="entry name" value="CHROMOSOMAL REPLICATION INITIATOR PROTEIN DNAA"/>
    <property type="match status" value="1"/>
</dbReference>
<evidence type="ECO:0000313" key="9">
    <source>
        <dbReference type="Proteomes" id="UP000509549"/>
    </source>
</evidence>
<keyword evidence="5" id="KW-0446">Lipid-binding</keyword>
<dbReference type="GO" id="GO:0043565">
    <property type="term" value="F:sequence-specific DNA binding"/>
    <property type="evidence" value="ECO:0007669"/>
    <property type="project" value="InterPro"/>
</dbReference>
<organism evidence="8 9">
    <name type="scientific">Candidatus Azoamicus ciliaticola</name>
    <dbReference type="NCBI Taxonomy" id="2652803"/>
    <lineage>
        <taxon>Bacteria</taxon>
        <taxon>Pseudomonadati</taxon>
        <taxon>Pseudomonadota</taxon>
        <taxon>Gammaproteobacteria</taxon>
        <taxon>Candidatus Azoamicaceae</taxon>
        <taxon>Candidatus Azoamicus</taxon>
    </lineage>
</organism>
<dbReference type="PANTHER" id="PTHR30050:SF4">
    <property type="entry name" value="ATP-BINDING PROTEIN RV3427C IN INSERTION SEQUENCE-RELATED"/>
    <property type="match status" value="1"/>
</dbReference>
<dbReference type="CDD" id="cd06571">
    <property type="entry name" value="Bac_DnaA_C"/>
    <property type="match status" value="1"/>
</dbReference>
<protein>
    <submittedName>
        <fullName evidence="8">Chromosomal replication initiator protein DnaA</fullName>
    </submittedName>
</protein>
<dbReference type="KEGG" id="acil:ESZ_00038"/>
<evidence type="ECO:0000256" key="2">
    <source>
        <dbReference type="ARBA" id="ARBA00022705"/>
    </source>
</evidence>
<evidence type="ECO:0000259" key="7">
    <source>
        <dbReference type="SMART" id="SM00760"/>
    </source>
</evidence>
<dbReference type="SMART" id="SM00760">
    <property type="entry name" value="Bac_DnaA_C"/>
    <property type="match status" value="1"/>
</dbReference>
<dbReference type="Gene3D" id="3.30.300.180">
    <property type="match status" value="1"/>
</dbReference>
<dbReference type="SUPFAM" id="SSF48295">
    <property type="entry name" value="TrpR-like"/>
    <property type="match status" value="1"/>
</dbReference>
<dbReference type="Proteomes" id="UP000509549">
    <property type="component" value="Chromosome"/>
</dbReference>
<dbReference type="Pfam" id="PF00308">
    <property type="entry name" value="Bac_DnaA"/>
    <property type="match status" value="1"/>
</dbReference>
<dbReference type="InterPro" id="IPR027417">
    <property type="entry name" value="P-loop_NTPase"/>
</dbReference>
<evidence type="ECO:0000256" key="5">
    <source>
        <dbReference type="ARBA" id="ARBA00023121"/>
    </source>
</evidence>
<dbReference type="InterPro" id="IPR024633">
    <property type="entry name" value="DnaA_N_dom"/>
</dbReference>
<dbReference type="Gene3D" id="3.40.50.300">
    <property type="entry name" value="P-loop containing nucleotide triphosphate hydrolases"/>
    <property type="match status" value="1"/>
</dbReference>
<evidence type="ECO:0000313" key="8">
    <source>
        <dbReference type="EMBL" id="CAB3976258.1"/>
    </source>
</evidence>
<evidence type="ECO:0000256" key="4">
    <source>
        <dbReference type="ARBA" id="ARBA00022840"/>
    </source>
</evidence>
<dbReference type="EMBL" id="LR794158">
    <property type="protein sequence ID" value="CAB3976258.1"/>
    <property type="molecule type" value="Genomic_DNA"/>
</dbReference>
<proteinExistence type="predicted"/>
<reference evidence="8 9" key="1">
    <citation type="submission" date="2020-04" db="EMBL/GenBank/DDBJ databases">
        <authorList>
            <person name="Graf S J."/>
        </authorList>
    </citation>
    <scope>NUCLEOTIDE SEQUENCE [LARGE SCALE GENOMIC DNA]</scope>
    <source>
        <strain evidence="8">1</strain>
    </source>
</reference>
<dbReference type="GO" id="GO:0006270">
    <property type="term" value="P:DNA replication initiation"/>
    <property type="evidence" value="ECO:0007669"/>
    <property type="project" value="InterPro"/>
</dbReference>
<keyword evidence="4" id="KW-0067">ATP-binding</keyword>
<dbReference type="InterPro" id="IPR010921">
    <property type="entry name" value="Trp_repressor/repl_initiator"/>
</dbReference>